<dbReference type="AlphaFoldDB" id="A0A376UGZ0"/>
<organism evidence="1 2">
    <name type="scientific">Escherichia coli</name>
    <dbReference type="NCBI Taxonomy" id="562"/>
    <lineage>
        <taxon>Bacteria</taxon>
        <taxon>Pseudomonadati</taxon>
        <taxon>Pseudomonadota</taxon>
        <taxon>Gammaproteobacteria</taxon>
        <taxon>Enterobacterales</taxon>
        <taxon>Enterobacteriaceae</taxon>
        <taxon>Escherichia</taxon>
    </lineage>
</organism>
<sequence>MDNRPGMVFLREDAYELVFTSDNPVVARSF</sequence>
<name>A0A376UGZ0_ECOLX</name>
<reference evidence="1 2" key="1">
    <citation type="submission" date="2018-06" db="EMBL/GenBank/DDBJ databases">
        <authorList>
            <consortium name="Pathogen Informatics"/>
            <person name="Doyle S."/>
        </authorList>
    </citation>
    <scope>NUCLEOTIDE SEQUENCE [LARGE SCALE GENOMIC DNA]</scope>
    <source>
        <strain evidence="1 2">NCTC8622</strain>
    </source>
</reference>
<dbReference type="EMBL" id="UGCP01000002">
    <property type="protein sequence ID" value="STI87961.1"/>
    <property type="molecule type" value="Genomic_DNA"/>
</dbReference>
<evidence type="ECO:0000313" key="1">
    <source>
        <dbReference type="EMBL" id="STI87961.1"/>
    </source>
</evidence>
<proteinExistence type="predicted"/>
<dbReference type="Proteomes" id="UP000254079">
    <property type="component" value="Unassembled WGS sequence"/>
</dbReference>
<accession>A0A376UGZ0</accession>
<gene>
    <name evidence="1" type="ORF">NCTC8622_07146</name>
</gene>
<protein>
    <submittedName>
        <fullName evidence="1">Uncharacterized protein</fullName>
    </submittedName>
</protein>
<evidence type="ECO:0000313" key="2">
    <source>
        <dbReference type="Proteomes" id="UP000254079"/>
    </source>
</evidence>